<name>A0A6S7IYM7_PARCT</name>
<reference evidence="1" key="1">
    <citation type="submission" date="2020-04" db="EMBL/GenBank/DDBJ databases">
        <authorList>
            <person name="Alioto T."/>
            <person name="Alioto T."/>
            <person name="Gomez Garrido J."/>
        </authorList>
    </citation>
    <scope>NUCLEOTIDE SEQUENCE</scope>
    <source>
        <strain evidence="1">A484AB</strain>
    </source>
</reference>
<accession>A0A6S7IYM7</accession>
<dbReference type="PANTHER" id="PTHR47331">
    <property type="entry name" value="PHD-TYPE DOMAIN-CONTAINING PROTEIN"/>
    <property type="match status" value="1"/>
</dbReference>
<protein>
    <submittedName>
        <fullName evidence="1">Uncharacterized protein</fullName>
    </submittedName>
</protein>
<proteinExistence type="predicted"/>
<dbReference type="EMBL" id="CACRXK020013087">
    <property type="protein sequence ID" value="CAB4024536.1"/>
    <property type="molecule type" value="Genomic_DNA"/>
</dbReference>
<dbReference type="InterPro" id="IPR040676">
    <property type="entry name" value="DUF5641"/>
</dbReference>
<dbReference type="Proteomes" id="UP001152795">
    <property type="component" value="Unassembled WGS sequence"/>
</dbReference>
<comment type="caution">
    <text evidence="1">The sequence shown here is derived from an EMBL/GenBank/DDBJ whole genome shotgun (WGS) entry which is preliminary data.</text>
</comment>
<organism evidence="1 2">
    <name type="scientific">Paramuricea clavata</name>
    <name type="common">Red gorgonian</name>
    <name type="synonym">Violescent sea-whip</name>
    <dbReference type="NCBI Taxonomy" id="317549"/>
    <lineage>
        <taxon>Eukaryota</taxon>
        <taxon>Metazoa</taxon>
        <taxon>Cnidaria</taxon>
        <taxon>Anthozoa</taxon>
        <taxon>Octocorallia</taxon>
        <taxon>Malacalcyonacea</taxon>
        <taxon>Plexauridae</taxon>
        <taxon>Paramuricea</taxon>
    </lineage>
</organism>
<dbReference type="PANTHER" id="PTHR47331:SF5">
    <property type="entry name" value="RIBONUCLEASE H"/>
    <property type="match status" value="1"/>
</dbReference>
<keyword evidence="2" id="KW-1185">Reference proteome</keyword>
<dbReference type="AlphaFoldDB" id="A0A6S7IYM7"/>
<dbReference type="OrthoDB" id="6020750at2759"/>
<gene>
    <name evidence="1" type="ORF">PACLA_8A029302</name>
</gene>
<evidence type="ECO:0000313" key="2">
    <source>
        <dbReference type="Proteomes" id="UP001152795"/>
    </source>
</evidence>
<evidence type="ECO:0000313" key="1">
    <source>
        <dbReference type="EMBL" id="CAB4024536.1"/>
    </source>
</evidence>
<sequence>MSGTELTKRAKYLCRLTDSFWKKWHKEYLLSLREQHRGSLSVTKETYINIGDVVSVHDENRSRAKWRLARVHELIRSTDGKIRAAIIRIAGDSKKSTYIRRPVQKLFPLELRNEHTQQDEKEDRRSRRKAAIVGEIKRRCVDK</sequence>
<dbReference type="Pfam" id="PF18701">
    <property type="entry name" value="DUF5641"/>
    <property type="match status" value="1"/>
</dbReference>